<gene>
    <name evidence="3" type="ORF">KUTeg_002374</name>
</gene>
<reference evidence="3 4" key="1">
    <citation type="submission" date="2022-12" db="EMBL/GenBank/DDBJ databases">
        <title>Chromosome-level genome of Tegillarca granosa.</title>
        <authorList>
            <person name="Kim J."/>
        </authorList>
    </citation>
    <scope>NUCLEOTIDE SEQUENCE [LARGE SCALE GENOMIC DNA]</scope>
    <source>
        <strain evidence="3">Teg-2019</strain>
        <tissue evidence="3">Adductor muscle</tissue>
    </source>
</reference>
<dbReference type="SUPFAM" id="SSF56436">
    <property type="entry name" value="C-type lectin-like"/>
    <property type="match status" value="1"/>
</dbReference>
<dbReference type="Pfam" id="PF00059">
    <property type="entry name" value="Lectin_C"/>
    <property type="match status" value="1"/>
</dbReference>
<organism evidence="3 4">
    <name type="scientific">Tegillarca granosa</name>
    <name type="common">Malaysian cockle</name>
    <name type="synonym">Anadara granosa</name>
    <dbReference type="NCBI Taxonomy" id="220873"/>
    <lineage>
        <taxon>Eukaryota</taxon>
        <taxon>Metazoa</taxon>
        <taxon>Spiralia</taxon>
        <taxon>Lophotrochozoa</taxon>
        <taxon>Mollusca</taxon>
        <taxon>Bivalvia</taxon>
        <taxon>Autobranchia</taxon>
        <taxon>Pteriomorphia</taxon>
        <taxon>Arcoida</taxon>
        <taxon>Arcoidea</taxon>
        <taxon>Arcidae</taxon>
        <taxon>Tegillarca</taxon>
    </lineage>
</organism>
<dbReference type="CDD" id="cd00037">
    <property type="entry name" value="CLECT"/>
    <property type="match status" value="1"/>
</dbReference>
<name>A0ABQ9FXQ9_TEGGR</name>
<dbReference type="Proteomes" id="UP001217089">
    <property type="component" value="Unassembled WGS sequence"/>
</dbReference>
<evidence type="ECO:0000313" key="4">
    <source>
        <dbReference type="Proteomes" id="UP001217089"/>
    </source>
</evidence>
<feature type="domain" description="C-type lectin" evidence="2">
    <location>
        <begin position="23"/>
        <end position="141"/>
    </location>
</feature>
<evidence type="ECO:0000313" key="3">
    <source>
        <dbReference type="EMBL" id="KAJ8320787.1"/>
    </source>
</evidence>
<comment type="caution">
    <text evidence="3">The sequence shown here is derived from an EMBL/GenBank/DDBJ whole genome shotgun (WGS) entry which is preliminary data.</text>
</comment>
<dbReference type="PROSITE" id="PS50041">
    <property type="entry name" value="C_TYPE_LECTIN_2"/>
    <property type="match status" value="1"/>
</dbReference>
<dbReference type="PANTHER" id="PTHR22803">
    <property type="entry name" value="MANNOSE, PHOSPHOLIPASE, LECTIN RECEPTOR RELATED"/>
    <property type="match status" value="1"/>
</dbReference>
<protein>
    <recommendedName>
        <fullName evidence="2">C-type lectin domain-containing protein</fullName>
    </recommendedName>
</protein>
<proteinExistence type="predicted"/>
<dbReference type="InterPro" id="IPR016187">
    <property type="entry name" value="CTDL_fold"/>
</dbReference>
<accession>A0ABQ9FXQ9</accession>
<keyword evidence="4" id="KW-1185">Reference proteome</keyword>
<dbReference type="InterPro" id="IPR050111">
    <property type="entry name" value="C-type_lectin/snaclec_domain"/>
</dbReference>
<dbReference type="Gene3D" id="3.10.100.10">
    <property type="entry name" value="Mannose-Binding Protein A, subunit A"/>
    <property type="match status" value="1"/>
</dbReference>
<dbReference type="InterPro" id="IPR001304">
    <property type="entry name" value="C-type_lectin-like"/>
</dbReference>
<evidence type="ECO:0000259" key="2">
    <source>
        <dbReference type="PROSITE" id="PS50041"/>
    </source>
</evidence>
<feature type="region of interest" description="Disordered" evidence="1">
    <location>
        <begin position="175"/>
        <end position="201"/>
    </location>
</feature>
<dbReference type="InterPro" id="IPR016186">
    <property type="entry name" value="C-type_lectin-like/link_sf"/>
</dbReference>
<dbReference type="SMART" id="SM00034">
    <property type="entry name" value="CLECT"/>
    <property type="match status" value="1"/>
</dbReference>
<dbReference type="EMBL" id="JARBDR010000141">
    <property type="protein sequence ID" value="KAJ8320787.1"/>
    <property type="molecule type" value="Genomic_DNA"/>
</dbReference>
<sequence length="356" mass="40609">MSNHLRSHECPSNIPTSLLVSIYERTCLQIVTESKSWTEARKHCLRFGGDLIRVNSVDKQNFIMLQLRRNDPNRVWIGASYHVVESKWKWVTGDGVQKHYQNWKPGQGPRHKGQVHSTSMSNDCTLMDYNEGGQWEARPCNLTYFEYNFICEYGRYNSIIVSAHITLTTVRTQEPKPSLQSQPFMSSKLTSRRSKLKSTSQTIQYSSTSATEYPLSSLKHAIETISTTKEMLPENVSARTAASWKISTQNSELTKTNTTASKNVSSKAGTYANSDSRSIRLSERIIANIHTYIPVIPAVLSQEYYLAYLWCRCCIDIMSNRSQKFYIFSKFSVYVNKAASVDLTVMIPSVRKPYTV</sequence>
<evidence type="ECO:0000256" key="1">
    <source>
        <dbReference type="SAM" id="MobiDB-lite"/>
    </source>
</evidence>